<keyword evidence="1" id="KW-0732">Signal</keyword>
<evidence type="ECO:0000313" key="3">
    <source>
        <dbReference type="Proteomes" id="UP000078343"/>
    </source>
</evidence>
<dbReference type="Proteomes" id="UP000078343">
    <property type="component" value="Unassembled WGS sequence"/>
</dbReference>
<dbReference type="GeneID" id="30007751"/>
<accession>A0A178ZNJ0</accession>
<sequence>MRIIGIAALLAINIGWVHGHPPSIRALGGNVVIRKFATGSNTFVDTTVAIEVDGDQTLESLNRSFSIIPTLVPHARADLFEREALSHPRAIQMISTTSDASYVTCGYTCGHRGAVDGKTVICGSTTMKFGAASNVLDASWVDAVDKATCFVSATDPTV</sequence>
<keyword evidence="3" id="KW-1185">Reference proteome</keyword>
<organism evidence="2 3">
    <name type="scientific">Fonsecaea erecta</name>
    <dbReference type="NCBI Taxonomy" id="1367422"/>
    <lineage>
        <taxon>Eukaryota</taxon>
        <taxon>Fungi</taxon>
        <taxon>Dikarya</taxon>
        <taxon>Ascomycota</taxon>
        <taxon>Pezizomycotina</taxon>
        <taxon>Eurotiomycetes</taxon>
        <taxon>Chaetothyriomycetidae</taxon>
        <taxon>Chaetothyriales</taxon>
        <taxon>Herpotrichiellaceae</taxon>
        <taxon>Fonsecaea</taxon>
    </lineage>
</organism>
<dbReference type="OrthoDB" id="4134773at2759"/>
<feature type="signal peptide" evidence="1">
    <location>
        <begin position="1"/>
        <end position="19"/>
    </location>
</feature>
<evidence type="ECO:0000256" key="1">
    <source>
        <dbReference type="SAM" id="SignalP"/>
    </source>
</evidence>
<proteinExistence type="predicted"/>
<reference evidence="2" key="1">
    <citation type="submission" date="2016-04" db="EMBL/GenBank/DDBJ databases">
        <title>Draft genome of Fonsecaea erecta CBS 125763.</title>
        <authorList>
            <person name="Weiss V.A."/>
            <person name="Vicente V.A."/>
            <person name="Raittz R.T."/>
            <person name="Moreno L.F."/>
            <person name="De Souza E.M."/>
            <person name="Pedrosa F.O."/>
            <person name="Steffens M.B."/>
            <person name="Faoro H."/>
            <person name="Tadra-Sfeir M.Z."/>
            <person name="Najafzadeh M.J."/>
            <person name="Felipe M.S."/>
            <person name="Teixeira M."/>
            <person name="Sun J."/>
            <person name="Xi L."/>
            <person name="Gomes R."/>
            <person name="De Azevedo C.M."/>
            <person name="Salgado C.G."/>
            <person name="Da Silva M.B."/>
            <person name="Nascimento M.F."/>
            <person name="Queiroz-Telles F."/>
            <person name="Attili D.S."/>
            <person name="Gorbushina A."/>
        </authorList>
    </citation>
    <scope>NUCLEOTIDE SEQUENCE [LARGE SCALE GENOMIC DNA]</scope>
    <source>
        <strain evidence="2">CBS 125763</strain>
    </source>
</reference>
<dbReference type="AlphaFoldDB" id="A0A178ZNJ0"/>
<comment type="caution">
    <text evidence="2">The sequence shown here is derived from an EMBL/GenBank/DDBJ whole genome shotgun (WGS) entry which is preliminary data.</text>
</comment>
<protein>
    <submittedName>
        <fullName evidence="2">Uncharacterized protein</fullName>
    </submittedName>
</protein>
<evidence type="ECO:0000313" key="2">
    <source>
        <dbReference type="EMBL" id="OAP61379.1"/>
    </source>
</evidence>
<gene>
    <name evidence="2" type="ORF">AYL99_03582</name>
</gene>
<dbReference type="RefSeq" id="XP_018694746.1">
    <property type="nucleotide sequence ID" value="XM_018835096.1"/>
</dbReference>
<name>A0A178ZNJ0_9EURO</name>
<feature type="chain" id="PRO_5008098630" evidence="1">
    <location>
        <begin position="20"/>
        <end position="158"/>
    </location>
</feature>
<dbReference type="EMBL" id="LVYI01000003">
    <property type="protein sequence ID" value="OAP61379.1"/>
    <property type="molecule type" value="Genomic_DNA"/>
</dbReference>